<feature type="region of interest" description="Disordered" evidence="8">
    <location>
        <begin position="297"/>
        <end position="329"/>
    </location>
</feature>
<evidence type="ECO:0000256" key="4">
    <source>
        <dbReference type="ARBA" id="ARBA00022801"/>
    </source>
</evidence>
<dbReference type="InterPro" id="IPR036590">
    <property type="entry name" value="SRAP-like"/>
</dbReference>
<dbReference type="GO" id="GO:0016829">
    <property type="term" value="F:lyase activity"/>
    <property type="evidence" value="ECO:0007669"/>
    <property type="project" value="UniProtKB-KW"/>
</dbReference>
<dbReference type="GO" id="GO:0003697">
    <property type="term" value="F:single-stranded DNA binding"/>
    <property type="evidence" value="ECO:0007669"/>
    <property type="project" value="InterPro"/>
</dbReference>
<keyword evidence="10" id="KW-1185">Reference proteome</keyword>
<dbReference type="Proteomes" id="UP000604825">
    <property type="component" value="Unassembled WGS sequence"/>
</dbReference>
<name>A0A811QDQ8_9POAL</name>
<protein>
    <recommendedName>
        <fullName evidence="11">Embryonic stem cell-specific 5-hydroxymethylcytosine-binding protein</fullName>
    </recommendedName>
</protein>
<dbReference type="AlphaFoldDB" id="A0A811QDQ8"/>
<keyword evidence="5" id="KW-0190">Covalent protein-DNA linkage</keyword>
<evidence type="ECO:0000256" key="1">
    <source>
        <dbReference type="ARBA" id="ARBA00008136"/>
    </source>
</evidence>
<dbReference type="GO" id="GO:0106300">
    <property type="term" value="P:protein-DNA covalent cross-linking repair"/>
    <property type="evidence" value="ECO:0007669"/>
    <property type="project" value="InterPro"/>
</dbReference>
<evidence type="ECO:0000256" key="5">
    <source>
        <dbReference type="ARBA" id="ARBA00023124"/>
    </source>
</evidence>
<keyword evidence="7" id="KW-0456">Lyase</keyword>
<evidence type="ECO:0000256" key="7">
    <source>
        <dbReference type="ARBA" id="ARBA00023239"/>
    </source>
</evidence>
<comment type="similarity">
    <text evidence="1">Belongs to the SOS response-associated peptidase family.</text>
</comment>
<organism evidence="9 10">
    <name type="scientific">Miscanthus lutarioriparius</name>
    <dbReference type="NCBI Taxonomy" id="422564"/>
    <lineage>
        <taxon>Eukaryota</taxon>
        <taxon>Viridiplantae</taxon>
        <taxon>Streptophyta</taxon>
        <taxon>Embryophyta</taxon>
        <taxon>Tracheophyta</taxon>
        <taxon>Spermatophyta</taxon>
        <taxon>Magnoliopsida</taxon>
        <taxon>Liliopsida</taxon>
        <taxon>Poales</taxon>
        <taxon>Poaceae</taxon>
        <taxon>PACMAD clade</taxon>
        <taxon>Panicoideae</taxon>
        <taxon>Andropogonodae</taxon>
        <taxon>Andropogoneae</taxon>
        <taxon>Saccharinae</taxon>
        <taxon>Miscanthus</taxon>
    </lineage>
</organism>
<keyword evidence="2" id="KW-0645">Protease</keyword>
<dbReference type="GO" id="GO:0008233">
    <property type="term" value="F:peptidase activity"/>
    <property type="evidence" value="ECO:0007669"/>
    <property type="project" value="UniProtKB-KW"/>
</dbReference>
<dbReference type="InterPro" id="IPR003738">
    <property type="entry name" value="SRAP"/>
</dbReference>
<dbReference type="GO" id="GO:0006508">
    <property type="term" value="P:proteolysis"/>
    <property type="evidence" value="ECO:0007669"/>
    <property type="project" value="UniProtKB-KW"/>
</dbReference>
<accession>A0A811QDQ8</accession>
<keyword evidence="4" id="KW-0378">Hydrolase</keyword>
<evidence type="ECO:0000256" key="3">
    <source>
        <dbReference type="ARBA" id="ARBA00022763"/>
    </source>
</evidence>
<evidence type="ECO:0000256" key="2">
    <source>
        <dbReference type="ARBA" id="ARBA00022670"/>
    </source>
</evidence>
<dbReference type="PANTHER" id="PTHR13604:SF0">
    <property type="entry name" value="ABASIC SITE PROCESSING PROTEIN HMCES"/>
    <property type="match status" value="1"/>
</dbReference>
<evidence type="ECO:0000256" key="8">
    <source>
        <dbReference type="SAM" id="MobiDB-lite"/>
    </source>
</evidence>
<dbReference type="EMBL" id="CAJGYO010000010">
    <property type="protein sequence ID" value="CAD6257166.1"/>
    <property type="molecule type" value="Genomic_DNA"/>
</dbReference>
<dbReference type="SUPFAM" id="SSF143081">
    <property type="entry name" value="BB1717-like"/>
    <property type="match status" value="1"/>
</dbReference>
<comment type="caution">
    <text evidence="9">The sequence shown here is derived from an EMBL/GenBank/DDBJ whole genome shotgun (WGS) entry which is preliminary data.</text>
</comment>
<evidence type="ECO:0008006" key="11">
    <source>
        <dbReference type="Google" id="ProtNLM"/>
    </source>
</evidence>
<keyword evidence="6" id="KW-0238">DNA-binding</keyword>
<sequence length="404" mass="44815">MCGRARCTLSPAQVARAFGFPTTSANAGGGGDGPAVPTIHLDRFRPSYNVLPGAYLPVGAVRARPGCGDGGRGADGEGPVIQCMKWGLVPSFTSKTEKPDHFRMFNARSESVKEKVSFRRLIQKNRCLAAVEGFYEWKKNGSKKQPYYIHFQDHRPLVFAALYDTWTNPEGEINHTFTILTTRASTSLNWLHDRMPVILGSKDSVNAWLNDASVKLEEITAPYEGADLVWYPVTFAMGKTSFDGPECIKEVHIGPTDKPISKFFAKKSTAYGQSGKHEKMSRELSGTLAYKAAKAECDESVQNQPEDVNQQQSREKQTTNSTVKDEPVTLEPQVLQKLWSIKHEDTMTLTDATMKKQGDLGFKRKIKDIEVEADMKPSQPTKKEKAVKAALDGQASLLSYFARK</sequence>
<proteinExistence type="inferred from homology"/>
<feature type="compositionally biased region" description="Polar residues" evidence="8">
    <location>
        <begin position="300"/>
        <end position="312"/>
    </location>
</feature>
<evidence type="ECO:0000256" key="6">
    <source>
        <dbReference type="ARBA" id="ARBA00023125"/>
    </source>
</evidence>
<reference evidence="9" key="1">
    <citation type="submission" date="2020-10" db="EMBL/GenBank/DDBJ databases">
        <authorList>
            <person name="Han B."/>
            <person name="Lu T."/>
            <person name="Zhao Q."/>
            <person name="Huang X."/>
            <person name="Zhao Y."/>
        </authorList>
    </citation>
    <scope>NUCLEOTIDE SEQUENCE</scope>
</reference>
<keyword evidence="3" id="KW-0227">DNA damage</keyword>
<dbReference type="OrthoDB" id="2111841at2759"/>
<gene>
    <name evidence="9" type="ORF">NCGR_LOCUS40656</name>
</gene>
<evidence type="ECO:0000313" key="9">
    <source>
        <dbReference type="EMBL" id="CAD6257166.1"/>
    </source>
</evidence>
<evidence type="ECO:0000313" key="10">
    <source>
        <dbReference type="Proteomes" id="UP000604825"/>
    </source>
</evidence>
<dbReference type="Pfam" id="PF02586">
    <property type="entry name" value="SRAP"/>
    <property type="match status" value="1"/>
</dbReference>
<dbReference type="PANTHER" id="PTHR13604">
    <property type="entry name" value="DC12-RELATED"/>
    <property type="match status" value="1"/>
</dbReference>
<feature type="compositionally biased region" description="Basic and acidic residues" evidence="8">
    <location>
        <begin position="313"/>
        <end position="327"/>
    </location>
</feature>
<dbReference type="Gene3D" id="3.90.1680.10">
    <property type="entry name" value="SOS response associated peptidase-like"/>
    <property type="match status" value="1"/>
</dbReference>